<evidence type="ECO:0000313" key="11">
    <source>
        <dbReference type="Proteomes" id="UP000184079"/>
    </source>
</evidence>
<evidence type="ECO:0000313" key="10">
    <source>
        <dbReference type="EMBL" id="SHG87453.1"/>
    </source>
</evidence>
<feature type="binding site" evidence="7">
    <location>
        <position position="210"/>
    </location>
    <ligand>
        <name>L-aspartate</name>
        <dbReference type="ChEBI" id="CHEBI:29991"/>
    </ligand>
</feature>
<dbReference type="InterPro" id="IPR006130">
    <property type="entry name" value="Asp/Orn_carbamoylTrfase"/>
</dbReference>
<dbReference type="GO" id="GO:0005829">
    <property type="term" value="C:cytosol"/>
    <property type="evidence" value="ECO:0007669"/>
    <property type="project" value="TreeGrafter"/>
</dbReference>
<dbReference type="GO" id="GO:0006520">
    <property type="term" value="P:amino acid metabolic process"/>
    <property type="evidence" value="ECO:0007669"/>
    <property type="project" value="InterPro"/>
</dbReference>
<dbReference type="Pfam" id="PF00185">
    <property type="entry name" value="OTCace"/>
    <property type="match status" value="1"/>
</dbReference>
<feature type="binding site" evidence="7">
    <location>
        <position position="49"/>
    </location>
    <ligand>
        <name>carbamoyl phosphate</name>
        <dbReference type="ChEBI" id="CHEBI:58228"/>
    </ligand>
</feature>
<dbReference type="Pfam" id="PF02729">
    <property type="entry name" value="OTCace_N"/>
    <property type="match status" value="1"/>
</dbReference>
<dbReference type="Gene3D" id="3.40.50.1370">
    <property type="entry name" value="Aspartate/ornithine carbamoyltransferase"/>
    <property type="match status" value="2"/>
</dbReference>
<feature type="binding site" evidence="7">
    <location>
        <position position="127"/>
    </location>
    <ligand>
        <name>carbamoyl phosphate</name>
        <dbReference type="ChEBI" id="CHEBI:58228"/>
    </ligand>
</feature>
<evidence type="ECO:0000256" key="6">
    <source>
        <dbReference type="ARBA" id="ARBA00048859"/>
    </source>
</evidence>
<comment type="catalytic activity">
    <reaction evidence="6 7">
        <text>carbamoyl phosphate + L-aspartate = N-carbamoyl-L-aspartate + phosphate + H(+)</text>
        <dbReference type="Rhea" id="RHEA:20013"/>
        <dbReference type="ChEBI" id="CHEBI:15378"/>
        <dbReference type="ChEBI" id="CHEBI:29991"/>
        <dbReference type="ChEBI" id="CHEBI:32814"/>
        <dbReference type="ChEBI" id="CHEBI:43474"/>
        <dbReference type="ChEBI" id="CHEBI:58228"/>
        <dbReference type="EC" id="2.1.3.2"/>
    </reaction>
</comment>
<dbReference type="EMBL" id="FQXD01000002">
    <property type="protein sequence ID" value="SHG87453.1"/>
    <property type="molecule type" value="Genomic_DNA"/>
</dbReference>
<comment type="pathway">
    <text evidence="1 7">Pyrimidine metabolism; UMP biosynthesis via de novo pathway; (S)-dihydroorotate from bicarbonate: step 2/3.</text>
</comment>
<keyword evidence="4 7" id="KW-0665">Pyrimidine biosynthesis</keyword>
<name>A0A1M5NEQ2_9BACI</name>
<feature type="binding site" evidence="7">
    <location>
        <position position="50"/>
    </location>
    <ligand>
        <name>carbamoyl phosphate</name>
        <dbReference type="ChEBI" id="CHEBI:58228"/>
    </ligand>
</feature>
<protein>
    <recommendedName>
        <fullName evidence="7">Aspartate carbamoyltransferase</fullName>
        <ecNumber evidence="7">2.1.3.2</ecNumber>
    </recommendedName>
    <alternativeName>
        <fullName evidence="7">Aspartate transcarbamylase</fullName>
        <shortName evidence="7">ATCase</shortName>
    </alternativeName>
</protein>
<evidence type="ECO:0000256" key="4">
    <source>
        <dbReference type="ARBA" id="ARBA00022975"/>
    </source>
</evidence>
<feature type="binding site" evidence="7">
    <location>
        <position position="160"/>
    </location>
    <ligand>
        <name>L-aspartate</name>
        <dbReference type="ChEBI" id="CHEBI:29991"/>
    </ligand>
</feature>
<comment type="similarity">
    <text evidence="2 7">Belongs to the aspartate/ornithine carbamoyltransferase superfamily. ATCase family.</text>
</comment>
<dbReference type="SUPFAM" id="SSF53671">
    <property type="entry name" value="Aspartate/ornithine carbamoyltransferase"/>
    <property type="match status" value="1"/>
</dbReference>
<dbReference type="EC" id="2.1.3.2" evidence="7"/>
<comment type="function">
    <text evidence="5 7">Catalyzes the condensation of carbamoyl phosphate and aspartate to form carbamoyl aspartate and inorganic phosphate, the committed step in the de novo pyrimidine nucleotide biosynthesis pathway.</text>
</comment>
<feature type="domain" description="Aspartate/ornithine carbamoyltransferase Asp/Orn-binding" evidence="8">
    <location>
        <begin position="146"/>
        <end position="287"/>
    </location>
</feature>
<evidence type="ECO:0000256" key="5">
    <source>
        <dbReference type="ARBA" id="ARBA00043884"/>
    </source>
</evidence>
<dbReference type="NCBIfam" id="NF002032">
    <property type="entry name" value="PRK00856.1"/>
    <property type="match status" value="1"/>
</dbReference>
<dbReference type="PRINTS" id="PR00100">
    <property type="entry name" value="AOTCASE"/>
</dbReference>
<dbReference type="GO" id="GO:0044205">
    <property type="term" value="P:'de novo' UMP biosynthetic process"/>
    <property type="evidence" value="ECO:0007669"/>
    <property type="project" value="UniProtKB-UniRule"/>
</dbReference>
<gene>
    <name evidence="7" type="primary">pyrB</name>
    <name evidence="10" type="ORF">SAMN05421807_102170</name>
</gene>
<reference evidence="11" key="1">
    <citation type="submission" date="2016-11" db="EMBL/GenBank/DDBJ databases">
        <authorList>
            <person name="Varghese N."/>
            <person name="Submissions S."/>
        </authorList>
    </citation>
    <scope>NUCLEOTIDE SEQUENCE [LARGE SCALE GENOMIC DNA]</scope>
    <source>
        <strain evidence="11">CGMCC 1.6496</strain>
    </source>
</reference>
<dbReference type="UniPathway" id="UPA00070">
    <property type="reaction ID" value="UER00116"/>
</dbReference>
<feature type="binding site" evidence="7">
    <location>
        <position position="250"/>
    </location>
    <ligand>
        <name>carbamoyl phosphate</name>
        <dbReference type="ChEBI" id="CHEBI:58228"/>
    </ligand>
</feature>
<evidence type="ECO:0000256" key="2">
    <source>
        <dbReference type="ARBA" id="ARBA00008896"/>
    </source>
</evidence>
<dbReference type="PROSITE" id="PS00097">
    <property type="entry name" value="CARBAMOYLTRANSFERASE"/>
    <property type="match status" value="1"/>
</dbReference>
<keyword evidence="11" id="KW-1185">Reference proteome</keyword>
<dbReference type="PANTHER" id="PTHR45753">
    <property type="entry name" value="ORNITHINE CARBAMOYLTRANSFERASE, MITOCHONDRIAL"/>
    <property type="match status" value="1"/>
</dbReference>
<evidence type="ECO:0000256" key="7">
    <source>
        <dbReference type="HAMAP-Rule" id="MF_00001"/>
    </source>
</evidence>
<evidence type="ECO:0000256" key="3">
    <source>
        <dbReference type="ARBA" id="ARBA00022679"/>
    </source>
</evidence>
<feature type="binding site" evidence="7">
    <location>
        <position position="130"/>
    </location>
    <ligand>
        <name>carbamoyl phosphate</name>
        <dbReference type="ChEBI" id="CHEBI:58228"/>
    </ligand>
</feature>
<accession>A0A1M5NEQ2</accession>
<dbReference type="NCBIfam" id="TIGR00670">
    <property type="entry name" value="asp_carb_tr"/>
    <property type="match status" value="1"/>
</dbReference>
<feature type="binding site" evidence="7">
    <location>
        <position position="251"/>
    </location>
    <ligand>
        <name>carbamoyl phosphate</name>
        <dbReference type="ChEBI" id="CHEBI:58228"/>
    </ligand>
</feature>
<feature type="domain" description="Aspartate/ornithine carbamoyltransferase carbamoyl-P binding" evidence="9">
    <location>
        <begin position="3"/>
        <end position="140"/>
    </location>
</feature>
<dbReference type="GO" id="GO:0004070">
    <property type="term" value="F:aspartate carbamoyltransferase activity"/>
    <property type="evidence" value="ECO:0007669"/>
    <property type="project" value="UniProtKB-UniRule"/>
</dbReference>
<dbReference type="Proteomes" id="UP000184079">
    <property type="component" value="Unassembled WGS sequence"/>
</dbReference>
<evidence type="ECO:0000259" key="9">
    <source>
        <dbReference type="Pfam" id="PF02729"/>
    </source>
</evidence>
<dbReference type="PANTHER" id="PTHR45753:SF6">
    <property type="entry name" value="ASPARTATE CARBAMOYLTRANSFERASE"/>
    <property type="match status" value="1"/>
</dbReference>
<dbReference type="OrthoDB" id="9774690at2"/>
<comment type="subunit">
    <text evidence="7">Heterododecamer (2C3:3R2) of six catalytic PyrB chains organized as two trimers (C3), and six regulatory PyrI chains organized as three dimers (R2).</text>
</comment>
<dbReference type="InterPro" id="IPR006132">
    <property type="entry name" value="Asp/Orn_carbamoyltranf_P-bd"/>
</dbReference>
<dbReference type="InterPro" id="IPR002082">
    <property type="entry name" value="Asp_carbamoyltransf"/>
</dbReference>
<feature type="binding site" evidence="7">
    <location>
        <position position="77"/>
    </location>
    <ligand>
        <name>L-aspartate</name>
        <dbReference type="ChEBI" id="CHEBI:29991"/>
    </ligand>
</feature>
<dbReference type="HAMAP" id="MF_00001">
    <property type="entry name" value="Asp_carb_tr"/>
    <property type="match status" value="1"/>
</dbReference>
<organism evidence="10 11">
    <name type="scientific">Virgibacillus chiguensis</name>
    <dbReference type="NCBI Taxonomy" id="411959"/>
    <lineage>
        <taxon>Bacteria</taxon>
        <taxon>Bacillati</taxon>
        <taxon>Bacillota</taxon>
        <taxon>Bacilli</taxon>
        <taxon>Bacillales</taxon>
        <taxon>Bacillaceae</taxon>
        <taxon>Virgibacillus</taxon>
    </lineage>
</organism>
<dbReference type="InterPro" id="IPR006131">
    <property type="entry name" value="Asp_carbamoyltransf_Asp/Orn-bd"/>
</dbReference>
<dbReference type="GO" id="GO:0006207">
    <property type="term" value="P:'de novo' pyrimidine nucleobase biosynthetic process"/>
    <property type="evidence" value="ECO:0007669"/>
    <property type="project" value="InterPro"/>
</dbReference>
<dbReference type="InterPro" id="IPR036901">
    <property type="entry name" value="Asp/Orn_carbamoylTrfase_sf"/>
</dbReference>
<dbReference type="AlphaFoldDB" id="A0A1M5NEQ2"/>
<keyword evidence="3 7" id="KW-0808">Transferase</keyword>
<feature type="binding site" evidence="7">
    <location>
        <position position="99"/>
    </location>
    <ligand>
        <name>carbamoyl phosphate</name>
        <dbReference type="ChEBI" id="CHEBI:58228"/>
    </ligand>
</feature>
<dbReference type="PRINTS" id="PR00101">
    <property type="entry name" value="ATCASE"/>
</dbReference>
<evidence type="ECO:0000259" key="8">
    <source>
        <dbReference type="Pfam" id="PF00185"/>
    </source>
</evidence>
<sequence length="313" mass="35975">MVRHFISLDDWTEAEIMSFLQLAEHYRKASFYIDQQLFAANLFFEPSTRTKMSFIVAQRKLGLDILDFNEEFSSTQKGESLYDTAKTFEAIGANLLIIRHQDDCWTDELRSKLSIPIINAGAGKKEHPTQCLLDLLTIYQEFHRFKGINIAIAGDISHSRVAKSNAYTLQKMGANVYLTAAEGCKDYSLPFPYISMDEAVEMTDVLMLLRIQHERHQVAYDKTTSYLDKYGLTKQREKRMQSHAILLHPAPINRNVEIDTDLVECERSRIFKQMNNGVYARMAIMSSVLKEWGIMDEKISEKHQTSFTYGGVS</sequence>
<evidence type="ECO:0000256" key="1">
    <source>
        <dbReference type="ARBA" id="ARBA00004852"/>
    </source>
</evidence>
<proteinExistence type="inferred from homology"/>
<dbReference type="GO" id="GO:0016597">
    <property type="term" value="F:amino acid binding"/>
    <property type="evidence" value="ECO:0007669"/>
    <property type="project" value="InterPro"/>
</dbReference>